<feature type="compositionally biased region" description="Basic and acidic residues" evidence="1">
    <location>
        <begin position="229"/>
        <end position="246"/>
    </location>
</feature>
<dbReference type="InterPro" id="IPR000415">
    <property type="entry name" value="Nitroreductase-like"/>
</dbReference>
<accession>A0A6P2C406</accession>
<sequence>MNERADTAARSAAGQARFLARNASYLIATAARAPSVHNSQPWQFRVTEDAVELWSDPQRKLRTDPIGREMMISCGAALFGLRLAVRSLGYQTAVELLPDPAQLRLLARVAIGTAEPMNVRERQMLAAVPHRHTHRGPFASGTLPAGLLPGLQHDALAEGAELALIGDGLPYERLALIVGDAARRGDRDPQTRAEVRKWTRDPSSTARDGVPATSLAARAPGRLPHGQLRQRDFDLGRDLARPPTRADEDEVPPVATAVLLTPGDRRADWLRAGQALQRLLLHAASTWVFASLYTQPLEDAVTRALIRERLTLPGNPQMLLQLGRAASTASTARRPPGDLAP</sequence>
<evidence type="ECO:0008006" key="4">
    <source>
        <dbReference type="Google" id="ProtNLM"/>
    </source>
</evidence>
<dbReference type="PANTHER" id="PTHR23026:SF123">
    <property type="entry name" value="NAD(P)H NITROREDUCTASE RV3131-RELATED"/>
    <property type="match status" value="1"/>
</dbReference>
<protein>
    <recommendedName>
        <fullName evidence="4">Nitroreductase</fullName>
    </recommendedName>
</protein>
<dbReference type="Proteomes" id="UP000460272">
    <property type="component" value="Unassembled WGS sequence"/>
</dbReference>
<dbReference type="Gene3D" id="3.40.109.10">
    <property type="entry name" value="NADH Oxidase"/>
    <property type="match status" value="1"/>
</dbReference>
<dbReference type="SUPFAM" id="SSF55469">
    <property type="entry name" value="FMN-dependent nitroreductase-like"/>
    <property type="match status" value="1"/>
</dbReference>
<organism evidence="2 3">
    <name type="scientific">Trebonia kvetii</name>
    <dbReference type="NCBI Taxonomy" id="2480626"/>
    <lineage>
        <taxon>Bacteria</taxon>
        <taxon>Bacillati</taxon>
        <taxon>Actinomycetota</taxon>
        <taxon>Actinomycetes</taxon>
        <taxon>Streptosporangiales</taxon>
        <taxon>Treboniaceae</taxon>
        <taxon>Trebonia</taxon>
    </lineage>
</organism>
<dbReference type="PANTHER" id="PTHR23026">
    <property type="entry name" value="NADPH NITROREDUCTASE"/>
    <property type="match status" value="1"/>
</dbReference>
<evidence type="ECO:0000313" key="2">
    <source>
        <dbReference type="EMBL" id="TVZ05677.1"/>
    </source>
</evidence>
<dbReference type="AlphaFoldDB" id="A0A6P2C406"/>
<keyword evidence="3" id="KW-1185">Reference proteome</keyword>
<dbReference type="NCBIfam" id="NF047509">
    <property type="entry name" value="Rv3131_FMN_oxido"/>
    <property type="match status" value="1"/>
</dbReference>
<feature type="compositionally biased region" description="Basic and acidic residues" evidence="1">
    <location>
        <begin position="183"/>
        <end position="200"/>
    </location>
</feature>
<feature type="region of interest" description="Disordered" evidence="1">
    <location>
        <begin position="183"/>
        <end position="250"/>
    </location>
</feature>
<comment type="caution">
    <text evidence="2">The sequence shown here is derived from an EMBL/GenBank/DDBJ whole genome shotgun (WGS) entry which is preliminary data.</text>
</comment>
<dbReference type="InterPro" id="IPR050627">
    <property type="entry name" value="Nitroreductase/BluB"/>
</dbReference>
<evidence type="ECO:0000256" key="1">
    <source>
        <dbReference type="SAM" id="MobiDB-lite"/>
    </source>
</evidence>
<proteinExistence type="predicted"/>
<dbReference type="OrthoDB" id="8156917at2"/>
<gene>
    <name evidence="2" type="ORF">EAS64_14370</name>
</gene>
<reference evidence="2 3" key="1">
    <citation type="submission" date="2018-11" db="EMBL/GenBank/DDBJ databases">
        <title>Trebonia kvetii gen.nov., sp.nov., a novel acidophilic actinobacterium, and proposal of the new actinobacterial family Treboniaceae fam. nov.</title>
        <authorList>
            <person name="Rapoport D."/>
            <person name="Sagova-Mareckova M."/>
            <person name="Sedlacek I."/>
            <person name="Provaznik J."/>
            <person name="Kralova S."/>
            <person name="Pavlinic D."/>
            <person name="Benes V."/>
            <person name="Kopecky J."/>
        </authorList>
    </citation>
    <scope>NUCLEOTIDE SEQUENCE [LARGE SCALE GENOMIC DNA]</scope>
    <source>
        <strain evidence="2 3">15Tr583</strain>
    </source>
</reference>
<evidence type="ECO:0000313" key="3">
    <source>
        <dbReference type="Proteomes" id="UP000460272"/>
    </source>
</evidence>
<dbReference type="GO" id="GO:0016491">
    <property type="term" value="F:oxidoreductase activity"/>
    <property type="evidence" value="ECO:0007669"/>
    <property type="project" value="InterPro"/>
</dbReference>
<dbReference type="RefSeq" id="WP_145853378.1">
    <property type="nucleotide sequence ID" value="NZ_RPFW01000002.1"/>
</dbReference>
<name>A0A6P2C406_9ACTN</name>
<dbReference type="EMBL" id="RPFW01000002">
    <property type="protein sequence ID" value="TVZ05677.1"/>
    <property type="molecule type" value="Genomic_DNA"/>
</dbReference>